<gene>
    <name evidence="5" type="primary">SUI1</name>
    <name evidence="5" type="ORF">IWW36_002174</name>
</gene>
<evidence type="ECO:0000313" key="6">
    <source>
        <dbReference type="Proteomes" id="UP001139887"/>
    </source>
</evidence>
<dbReference type="Proteomes" id="UP001139887">
    <property type="component" value="Unassembled WGS sequence"/>
</dbReference>
<dbReference type="InterPro" id="IPR005874">
    <property type="entry name" value="SUI1_euk"/>
</dbReference>
<proteinExistence type="inferred from homology"/>
<dbReference type="EMBL" id="JANBUW010000045">
    <property type="protein sequence ID" value="KAJ2850069.1"/>
    <property type="molecule type" value="Genomic_DNA"/>
</dbReference>
<dbReference type="Pfam" id="PF01253">
    <property type="entry name" value="SUI1"/>
    <property type="match status" value="1"/>
</dbReference>
<accession>A0A9W8ICH5</accession>
<evidence type="ECO:0000313" key="5">
    <source>
        <dbReference type="EMBL" id="KAJ2850069.1"/>
    </source>
</evidence>
<organism evidence="5 6">
    <name type="scientific">Coemansia brasiliensis</name>
    <dbReference type="NCBI Taxonomy" id="2650707"/>
    <lineage>
        <taxon>Eukaryota</taxon>
        <taxon>Fungi</taxon>
        <taxon>Fungi incertae sedis</taxon>
        <taxon>Zoopagomycota</taxon>
        <taxon>Kickxellomycotina</taxon>
        <taxon>Kickxellomycetes</taxon>
        <taxon>Kickxellales</taxon>
        <taxon>Kickxellaceae</taxon>
        <taxon>Coemansia</taxon>
    </lineage>
</organism>
<dbReference type="SUPFAM" id="SSF55159">
    <property type="entry name" value="eIF1-like"/>
    <property type="match status" value="1"/>
</dbReference>
<name>A0A9W8ICH5_9FUNG</name>
<feature type="compositionally biased region" description="Basic and acidic residues" evidence="3">
    <location>
        <begin position="1"/>
        <end position="11"/>
    </location>
</feature>
<dbReference type="PROSITE" id="PS50296">
    <property type="entry name" value="SUI1"/>
    <property type="match status" value="1"/>
</dbReference>
<evidence type="ECO:0000256" key="2">
    <source>
        <dbReference type="ARBA" id="ARBA00022917"/>
    </source>
</evidence>
<keyword evidence="5" id="KW-0396">Initiation factor</keyword>
<dbReference type="Gene3D" id="3.30.780.10">
    <property type="entry name" value="SUI1-like domain"/>
    <property type="match status" value="1"/>
</dbReference>
<dbReference type="InterPro" id="IPR036877">
    <property type="entry name" value="SUI1_dom_sf"/>
</dbReference>
<evidence type="ECO:0000256" key="3">
    <source>
        <dbReference type="SAM" id="MobiDB-lite"/>
    </source>
</evidence>
<feature type="domain" description="SUI1" evidence="4">
    <location>
        <begin position="104"/>
        <end position="174"/>
    </location>
</feature>
<dbReference type="CDD" id="cd11566">
    <property type="entry name" value="eIF1_SUI1"/>
    <property type="match status" value="1"/>
</dbReference>
<feature type="region of interest" description="Disordered" evidence="3">
    <location>
        <begin position="1"/>
        <end position="69"/>
    </location>
</feature>
<dbReference type="GO" id="GO:0003743">
    <property type="term" value="F:translation initiation factor activity"/>
    <property type="evidence" value="ECO:0007669"/>
    <property type="project" value="UniProtKB-KW"/>
</dbReference>
<keyword evidence="2" id="KW-0648">Protein biosynthesis</keyword>
<evidence type="ECO:0000259" key="4">
    <source>
        <dbReference type="PROSITE" id="PS50296"/>
    </source>
</evidence>
<dbReference type="AlphaFoldDB" id="A0A9W8ICH5"/>
<feature type="compositionally biased region" description="Acidic residues" evidence="3">
    <location>
        <begin position="32"/>
        <end position="47"/>
    </location>
</feature>
<reference evidence="5" key="1">
    <citation type="submission" date="2022-07" db="EMBL/GenBank/DDBJ databases">
        <title>Phylogenomic reconstructions and comparative analyses of Kickxellomycotina fungi.</title>
        <authorList>
            <person name="Reynolds N.K."/>
            <person name="Stajich J.E."/>
            <person name="Barry K."/>
            <person name="Grigoriev I.V."/>
            <person name="Crous P."/>
            <person name="Smith M.E."/>
        </authorList>
    </citation>
    <scope>NUCLEOTIDE SEQUENCE</scope>
    <source>
        <strain evidence="5">NRRL 1566</strain>
    </source>
</reference>
<sequence length="186" mass="20884">MSLSNKKKDNADVNSSDEASTPQSVTFSSNEKDEDTELSSFSDEDSDKETKKAKETKKSRKPKDDFEEIDYSASLDPFGKDVDFDPLNPFDDKKKDAGAAAKAIHIRIQQRNARKSMTTLQGLPEQFDLKRLLKYFKKTFGCLGTIVKDKEHGLVIQLGGDQRAKLSEFLTTEGIAKKDEIKIHGF</sequence>
<comment type="caution">
    <text evidence="5">The sequence shown here is derived from an EMBL/GenBank/DDBJ whole genome shotgun (WGS) entry which is preliminary data.</text>
</comment>
<evidence type="ECO:0000256" key="1">
    <source>
        <dbReference type="ARBA" id="ARBA00005422"/>
    </source>
</evidence>
<dbReference type="InterPro" id="IPR001950">
    <property type="entry name" value="SUI1"/>
</dbReference>
<comment type="similarity">
    <text evidence="1">Belongs to the SUI1 family.</text>
</comment>
<dbReference type="OrthoDB" id="10248435at2759"/>
<feature type="compositionally biased region" description="Polar residues" evidence="3">
    <location>
        <begin position="12"/>
        <end position="29"/>
    </location>
</feature>
<keyword evidence="6" id="KW-1185">Reference proteome</keyword>
<dbReference type="PANTHER" id="PTHR10388">
    <property type="entry name" value="EUKARYOTIC TRANSLATION INITIATION FACTOR SUI1"/>
    <property type="match status" value="1"/>
</dbReference>
<protein>
    <submittedName>
        <fullName evidence="5">Eukaryotic translation initiation factor eIF-1</fullName>
    </submittedName>
</protein>